<evidence type="ECO:0008006" key="3">
    <source>
        <dbReference type="Google" id="ProtNLM"/>
    </source>
</evidence>
<reference evidence="1" key="1">
    <citation type="submission" date="2022-09" db="EMBL/GenBank/DDBJ databases">
        <title>Culturomic study of gut microbiota in children with autism spectrum disorder.</title>
        <authorList>
            <person name="Efimov B.A."/>
            <person name="Chaplin A.V."/>
            <person name="Sokolova S.R."/>
            <person name="Pikina A.P."/>
            <person name="Korzhanova M."/>
            <person name="Belova V."/>
            <person name="Korostin D."/>
        </authorList>
    </citation>
    <scope>NUCLEOTIDE SEQUENCE</scope>
    <source>
        <strain evidence="1">ASD5510</strain>
    </source>
</reference>
<protein>
    <recommendedName>
        <fullName evidence="3">CRISPR system Cms protein Csm4</fullName>
    </recommendedName>
</protein>
<accession>A0A9J6QSM3</accession>
<dbReference type="RefSeq" id="WP_253019908.1">
    <property type="nucleotide sequence ID" value="NZ_JAOSHN010000003.1"/>
</dbReference>
<dbReference type="EMBL" id="JAOSHN010000003">
    <property type="protein sequence ID" value="MCU7378492.1"/>
    <property type="molecule type" value="Genomic_DNA"/>
</dbReference>
<keyword evidence="2" id="KW-1185">Reference proteome</keyword>
<sequence>MKNYEIKLEVTGAMTQVPDSQKLFGALVYLFAETYGDEKATALTKSILNKKTHLALSNVMPEGYLPVPQDYLIDKLSENSNEELDLKKVRSAIKMRSYIKSGKLQSVLDNPEKCESIYPYVKQQNLQQLRASIDSLRYDLPELDTRLYSVPTVDLCEVSQDKDDKGQNWAVKNFCFYLQADDRAFCSDFLNLLQSAAEENLELILGKRASQGLNRFRVKGITEQKLPTLGSDNYINTGMLLPDHIDFQASSMRLFTSERRPFEMMGGWSEDSPKYYISYLAQGSIIAAPEGAEKAGKSIQSPFNSRSIVFGNAFLYPIILRERQV</sequence>
<gene>
    <name evidence="1" type="ORF">OBO34_08985</name>
</gene>
<comment type="caution">
    <text evidence="1">The sequence shown here is derived from an EMBL/GenBank/DDBJ whole genome shotgun (WGS) entry which is preliminary data.</text>
</comment>
<dbReference type="Proteomes" id="UP001065549">
    <property type="component" value="Unassembled WGS sequence"/>
</dbReference>
<evidence type="ECO:0000313" key="2">
    <source>
        <dbReference type="Proteomes" id="UP001065549"/>
    </source>
</evidence>
<name>A0A9J6QSM3_9FIRM</name>
<proteinExistence type="predicted"/>
<organism evidence="1 2">
    <name type="scientific">Hominibacterium faecale</name>
    <dbReference type="NCBI Taxonomy" id="2839743"/>
    <lineage>
        <taxon>Bacteria</taxon>
        <taxon>Bacillati</taxon>
        <taxon>Bacillota</taxon>
        <taxon>Clostridia</taxon>
        <taxon>Peptostreptococcales</taxon>
        <taxon>Anaerovoracaceae</taxon>
        <taxon>Hominibacterium</taxon>
    </lineage>
</organism>
<dbReference type="AlphaFoldDB" id="A0A9J6QSM3"/>
<evidence type="ECO:0000313" key="1">
    <source>
        <dbReference type="EMBL" id="MCU7378492.1"/>
    </source>
</evidence>